<gene>
    <name evidence="2" type="ORF">SAMN05444380_1441</name>
</gene>
<accession>A0A1I2FZX8</accession>
<protein>
    <submittedName>
        <fullName evidence="2">Uncharacterized protein</fullName>
    </submittedName>
</protein>
<keyword evidence="3" id="KW-1185">Reference proteome</keyword>
<evidence type="ECO:0000313" key="3">
    <source>
        <dbReference type="Proteomes" id="UP000181976"/>
    </source>
</evidence>
<proteinExistence type="predicted"/>
<keyword evidence="1" id="KW-0812">Transmembrane</keyword>
<dbReference type="Proteomes" id="UP000181976">
    <property type="component" value="Unassembled WGS sequence"/>
</dbReference>
<dbReference type="InParanoid" id="A0A1I2FZX8"/>
<dbReference type="EMBL" id="FONA01000044">
    <property type="protein sequence ID" value="SFF10955.1"/>
    <property type="molecule type" value="Genomic_DNA"/>
</dbReference>
<organism evidence="2 3">
    <name type="scientific">Thermophagus xiamenensis</name>
    <dbReference type="NCBI Taxonomy" id="385682"/>
    <lineage>
        <taxon>Bacteria</taxon>
        <taxon>Pseudomonadati</taxon>
        <taxon>Bacteroidota</taxon>
        <taxon>Bacteroidia</taxon>
        <taxon>Marinilabiliales</taxon>
        <taxon>Marinilabiliaceae</taxon>
        <taxon>Thermophagus</taxon>
    </lineage>
</organism>
<name>A0A1I2FZX8_9BACT</name>
<feature type="transmembrane region" description="Helical" evidence="1">
    <location>
        <begin position="29"/>
        <end position="48"/>
    </location>
</feature>
<dbReference type="AlphaFoldDB" id="A0A1I2FZX8"/>
<evidence type="ECO:0000256" key="1">
    <source>
        <dbReference type="SAM" id="Phobius"/>
    </source>
</evidence>
<evidence type="ECO:0000313" key="2">
    <source>
        <dbReference type="EMBL" id="SFF10955.1"/>
    </source>
</evidence>
<reference evidence="2 3" key="1">
    <citation type="submission" date="2016-10" db="EMBL/GenBank/DDBJ databases">
        <authorList>
            <person name="de Groot N.N."/>
        </authorList>
    </citation>
    <scope>NUCLEOTIDE SEQUENCE [LARGE SCALE GENOMIC DNA]</scope>
    <source>
        <strain evidence="2 3">DSM 19012</strain>
    </source>
</reference>
<sequence>MKSENCNNPLQLAHCLNNGLNHKKQQLYIAYYQLIVSFIIYHVSKYIISSNLRLLIN</sequence>
<keyword evidence="1" id="KW-1133">Transmembrane helix</keyword>
<keyword evidence="1" id="KW-0472">Membrane</keyword>